<evidence type="ECO:0000256" key="2">
    <source>
        <dbReference type="ARBA" id="ARBA00022723"/>
    </source>
</evidence>
<keyword evidence="6" id="KW-0472">Membrane</keyword>
<feature type="transmembrane region" description="Helical" evidence="6">
    <location>
        <begin position="14"/>
        <end position="36"/>
    </location>
</feature>
<accession>A0A2L1U3E5</accession>
<evidence type="ECO:0000256" key="3">
    <source>
        <dbReference type="ARBA" id="ARBA00023002"/>
    </source>
</evidence>
<dbReference type="Gene3D" id="3.50.50.60">
    <property type="entry name" value="FAD/NAD(P)-binding domain"/>
    <property type="match status" value="1"/>
</dbReference>
<keyword evidence="2" id="KW-0479">Metal-binding</keyword>
<organism evidence="7 8">
    <name type="scientific">Paenibacillus larvae subsp. larvae</name>
    <dbReference type="NCBI Taxonomy" id="147375"/>
    <lineage>
        <taxon>Bacteria</taxon>
        <taxon>Bacillati</taxon>
        <taxon>Bacillota</taxon>
        <taxon>Bacilli</taxon>
        <taxon>Bacillales</taxon>
        <taxon>Paenibacillaceae</taxon>
        <taxon>Paenibacillus</taxon>
    </lineage>
</organism>
<dbReference type="InterPro" id="IPR039650">
    <property type="entry name" value="HdrA-like"/>
</dbReference>
<dbReference type="EMBL" id="CP019655">
    <property type="protein sequence ID" value="AVF27467.1"/>
    <property type="molecule type" value="Genomic_DNA"/>
</dbReference>
<dbReference type="InterPro" id="IPR036188">
    <property type="entry name" value="FAD/NAD-bd_sf"/>
</dbReference>
<keyword evidence="3" id="KW-0560">Oxidoreductase</keyword>
<sequence length="650" mass="71452">MSEQITKHKGKSRIWMLWTLAVLIAAAAGAGIFAYWKYKQSKPHVGKPQQKIEVKSTASIQDNYDVIVVGTDPEGVSAAISAARNGQKTLLVDGRNRDVLGGLMTLGWLNSIDMNYAPGKNSVLGKREVLNKGIFSEWYNKIEGDSFDVTSAANAFYELVKNESNIDLLMKTRSIVPVLGEGKNGNSKIEGIKVVKEDGSERMIGTSAVIDATQDGDIMAEAGVPYTYGLEDVGNKEAKMAVTLVFRLKNVTPDVWKQIEKRLNGDNDPGTGANEVSAWGYKELSNYPAVNKDRVKMRGLNIGRQNDNTALINALQIFHIDGADPKARVEAFQIGKEEIPYVVDFMKKNYPEFKNVELDETAPELYVRETRHMQGEYRLTITDVLENKDQWDRVAFGSYPVDIQRLSPNDAGTVVCAPKQYAIPFRSLVPLKVDGLLVVGRAASYNSLPHGSARVIPVGMAEGQAAGVAAKLAKESNMSFRELSASKEAVAKMQDILNKQGMVLKPFSLEPQAFMKYKQYEGLKAVISLGLVAGGYKNEFNLDQKSNAKRMVNLTEGSKKMDLDTFKGDASSAIKGMETPEKTPLSLDQASFTITEALGLKVPKEAAREELIKNGLLTEATIGTIQDKENLTNGDTYMMIKDIKQVLKPE</sequence>
<dbReference type="PANTHER" id="PTHR43498:SF1">
    <property type="entry name" value="COB--COM HETERODISULFIDE REDUCTASE IRON-SULFUR SUBUNIT A"/>
    <property type="match status" value="1"/>
</dbReference>
<reference evidence="8" key="1">
    <citation type="submission" date="2017-02" db="EMBL/GenBank/DDBJ databases">
        <title>Delineation of Paenibacillus larvae strains originating from foulbrood outbreaks.</title>
        <authorList>
            <person name="Beims H."/>
            <person name="Bunk B."/>
            <person name="Sproeer C."/>
            <person name="Mohr K.I."/>
            <person name="Pradella S."/>
            <person name="Guenther G."/>
            <person name="Rohde M."/>
            <person name="von der Ohe W."/>
            <person name="Steinert M."/>
        </authorList>
    </citation>
    <scope>NUCLEOTIDE SEQUENCE [LARGE SCALE GENOMIC DNA]</scope>
    <source>
        <strain evidence="8">Eric_III</strain>
    </source>
</reference>
<evidence type="ECO:0000256" key="6">
    <source>
        <dbReference type="SAM" id="Phobius"/>
    </source>
</evidence>
<evidence type="ECO:0000256" key="4">
    <source>
        <dbReference type="ARBA" id="ARBA00023004"/>
    </source>
</evidence>
<dbReference type="Pfam" id="PF12831">
    <property type="entry name" value="FAD_oxidored"/>
    <property type="match status" value="1"/>
</dbReference>
<gene>
    <name evidence="7" type="ORF">ERICIII_03356</name>
</gene>
<keyword evidence="4" id="KW-0408">Iron</keyword>
<keyword evidence="6" id="KW-1133">Transmembrane helix</keyword>
<evidence type="ECO:0000313" key="8">
    <source>
        <dbReference type="Proteomes" id="UP000239833"/>
    </source>
</evidence>
<proteinExistence type="predicted"/>
<evidence type="ECO:0000313" key="7">
    <source>
        <dbReference type="EMBL" id="AVF27467.1"/>
    </source>
</evidence>
<keyword evidence="5" id="KW-0411">Iron-sulfur</keyword>
<keyword evidence="6" id="KW-0812">Transmembrane</keyword>
<dbReference type="Proteomes" id="UP000239833">
    <property type="component" value="Chromosome"/>
</dbReference>
<dbReference type="GO" id="GO:0051539">
    <property type="term" value="F:4 iron, 4 sulfur cluster binding"/>
    <property type="evidence" value="ECO:0007669"/>
    <property type="project" value="UniProtKB-KW"/>
</dbReference>
<name>A0A2L1U3E5_9BACL</name>
<dbReference type="PANTHER" id="PTHR43498">
    <property type="entry name" value="FERREDOXIN:COB-COM HETERODISULFIDE REDUCTASE SUBUNIT A"/>
    <property type="match status" value="1"/>
</dbReference>
<dbReference type="GO" id="GO:0016491">
    <property type="term" value="F:oxidoreductase activity"/>
    <property type="evidence" value="ECO:0007669"/>
    <property type="project" value="UniProtKB-KW"/>
</dbReference>
<protein>
    <submittedName>
        <fullName evidence="7">Dihydrolipoamide dehydrogenase</fullName>
    </submittedName>
</protein>
<evidence type="ECO:0000256" key="1">
    <source>
        <dbReference type="ARBA" id="ARBA00022485"/>
    </source>
</evidence>
<dbReference type="AlphaFoldDB" id="A0A2L1U3E5"/>
<dbReference type="SUPFAM" id="SSF51905">
    <property type="entry name" value="FAD/NAD(P)-binding domain"/>
    <property type="match status" value="1"/>
</dbReference>
<keyword evidence="1" id="KW-0004">4Fe-4S</keyword>
<evidence type="ECO:0000256" key="5">
    <source>
        <dbReference type="ARBA" id="ARBA00023014"/>
    </source>
</evidence>
<dbReference type="GO" id="GO:0046872">
    <property type="term" value="F:metal ion binding"/>
    <property type="evidence" value="ECO:0007669"/>
    <property type="project" value="UniProtKB-KW"/>
</dbReference>